<accession>A0A368RB93</accession>
<dbReference type="AlphaFoldDB" id="A0A368RB93"/>
<feature type="compositionally biased region" description="Basic and acidic residues" evidence="1">
    <location>
        <begin position="1"/>
        <end position="11"/>
    </location>
</feature>
<reference evidence="2" key="1">
    <citation type="journal article" date="2012" name="Nat. Biotechnol.">
        <title>Reference genome sequence of the model plant Setaria.</title>
        <authorList>
            <person name="Bennetzen J.L."/>
            <person name="Schmutz J."/>
            <person name="Wang H."/>
            <person name="Percifield R."/>
            <person name="Hawkins J."/>
            <person name="Pontaroli A.C."/>
            <person name="Estep M."/>
            <person name="Feng L."/>
            <person name="Vaughn J.N."/>
            <person name="Grimwood J."/>
            <person name="Jenkins J."/>
            <person name="Barry K."/>
            <person name="Lindquist E."/>
            <person name="Hellsten U."/>
            <person name="Deshpande S."/>
            <person name="Wang X."/>
            <person name="Wu X."/>
            <person name="Mitros T."/>
            <person name="Triplett J."/>
            <person name="Yang X."/>
            <person name="Ye C.Y."/>
            <person name="Mauro-Herrera M."/>
            <person name="Wang L."/>
            <person name="Li P."/>
            <person name="Sharma M."/>
            <person name="Sharma R."/>
            <person name="Ronald P.C."/>
            <person name="Panaud O."/>
            <person name="Kellogg E.A."/>
            <person name="Brutnell T.P."/>
            <person name="Doust A.N."/>
            <person name="Tuskan G.A."/>
            <person name="Rokhsar D."/>
            <person name="Devos K.M."/>
        </authorList>
    </citation>
    <scope>NUCLEOTIDE SEQUENCE [LARGE SCALE GENOMIC DNA]</scope>
    <source>
        <strain evidence="2">Yugu1</strain>
    </source>
</reference>
<feature type="region of interest" description="Disordered" evidence="1">
    <location>
        <begin position="166"/>
        <end position="203"/>
    </location>
</feature>
<dbReference type="EMBL" id="CM003532">
    <property type="protein sequence ID" value="RCV27436.1"/>
    <property type="molecule type" value="Genomic_DNA"/>
</dbReference>
<feature type="region of interest" description="Disordered" evidence="1">
    <location>
        <begin position="220"/>
        <end position="249"/>
    </location>
</feature>
<gene>
    <name evidence="2" type="ORF">SETIT_5G325000v2</name>
</gene>
<evidence type="ECO:0000256" key="1">
    <source>
        <dbReference type="SAM" id="MobiDB-lite"/>
    </source>
</evidence>
<feature type="region of interest" description="Disordered" evidence="1">
    <location>
        <begin position="308"/>
        <end position="342"/>
    </location>
</feature>
<name>A0A368RB93_SETIT</name>
<feature type="region of interest" description="Disordered" evidence="1">
    <location>
        <begin position="1"/>
        <end position="20"/>
    </location>
</feature>
<sequence>MPDPRAREDTTQRSSPSVPAARHLFASPPRCRWPLPILASASYRVLHSSRCWPRCHAVLFYHKRAGVGFAYGKDEADRWTRPGGRPAGCWMPGSVWWHGGTRNAFRLILLRQEETPKRLPASLTVGSRAAPSLPHVRHPPYPFGVREGRGAISGSSLLDRVLGALTADLPDPPSQRSQGPPAPRLRGQDHAIPGRAPRVMSPAWASPVDGYMALGLRDRAAAPRDPHPPPPNQQKPLPYLTSPDARAPPLHGEAAQLLMPRGRRAEALADPPTPQSAGAAPRILPARFGPRPVSCCRGEVLAFWVRPPYSSSDSVDCPSADPPRRRSGGRVTTAGKAVKERG</sequence>
<evidence type="ECO:0000313" key="2">
    <source>
        <dbReference type="EMBL" id="RCV27436.1"/>
    </source>
</evidence>
<reference evidence="2" key="2">
    <citation type="submission" date="2015-07" db="EMBL/GenBank/DDBJ databases">
        <authorList>
            <person name="Noorani M."/>
        </authorList>
    </citation>
    <scope>NUCLEOTIDE SEQUENCE</scope>
    <source>
        <strain evidence="2">Yugu1</strain>
    </source>
</reference>
<organism evidence="2">
    <name type="scientific">Setaria italica</name>
    <name type="common">Foxtail millet</name>
    <name type="synonym">Panicum italicum</name>
    <dbReference type="NCBI Taxonomy" id="4555"/>
    <lineage>
        <taxon>Eukaryota</taxon>
        <taxon>Viridiplantae</taxon>
        <taxon>Streptophyta</taxon>
        <taxon>Embryophyta</taxon>
        <taxon>Tracheophyta</taxon>
        <taxon>Spermatophyta</taxon>
        <taxon>Magnoliopsida</taxon>
        <taxon>Liliopsida</taxon>
        <taxon>Poales</taxon>
        <taxon>Poaceae</taxon>
        <taxon>PACMAD clade</taxon>
        <taxon>Panicoideae</taxon>
        <taxon>Panicodae</taxon>
        <taxon>Paniceae</taxon>
        <taxon>Cenchrinae</taxon>
        <taxon>Setaria</taxon>
    </lineage>
</organism>
<protein>
    <submittedName>
        <fullName evidence="2">Uncharacterized protein</fullName>
    </submittedName>
</protein>
<proteinExistence type="predicted"/>